<name>A0ABR8FU67_9NOSO</name>
<dbReference type="NCBIfam" id="NF002918">
    <property type="entry name" value="PRK03537.1-4"/>
    <property type="match status" value="1"/>
</dbReference>
<dbReference type="InterPro" id="IPR050682">
    <property type="entry name" value="ModA/WtpA"/>
</dbReference>
<dbReference type="Pfam" id="PF13531">
    <property type="entry name" value="SBP_bac_11"/>
    <property type="match status" value="1"/>
</dbReference>
<organism evidence="1 2">
    <name type="scientific">Nostoc spongiaeforme FACHB-130</name>
    <dbReference type="NCBI Taxonomy" id="1357510"/>
    <lineage>
        <taxon>Bacteria</taxon>
        <taxon>Bacillati</taxon>
        <taxon>Cyanobacteriota</taxon>
        <taxon>Cyanophyceae</taxon>
        <taxon>Nostocales</taxon>
        <taxon>Nostocaceae</taxon>
        <taxon>Nostoc</taxon>
    </lineage>
</organism>
<dbReference type="PANTHER" id="PTHR30632:SF0">
    <property type="entry name" value="SULFATE-BINDING PROTEIN"/>
    <property type="match status" value="1"/>
</dbReference>
<reference evidence="1 2" key="1">
    <citation type="journal article" date="2020" name="ISME J.">
        <title>Comparative genomics reveals insights into cyanobacterial evolution and habitat adaptation.</title>
        <authorList>
            <person name="Chen M.Y."/>
            <person name="Teng W.K."/>
            <person name="Zhao L."/>
            <person name="Hu C.X."/>
            <person name="Zhou Y.K."/>
            <person name="Han B.P."/>
            <person name="Song L.R."/>
            <person name="Shu W.S."/>
        </authorList>
    </citation>
    <scope>NUCLEOTIDE SEQUENCE [LARGE SCALE GENOMIC DNA]</scope>
    <source>
        <strain evidence="1 2">FACHB-130</strain>
    </source>
</reference>
<sequence length="265" mass="29676">MESSMQLTNNIVLFDDNDRLLVRLYAANSLKGVLSEVAQAFTRKYKIPIKLEFDYADVLRERILEGETADIFIADDVYNPRVLMQASKSSPVVNFVRNRICAIVKSDLTVTSDSLLDLMLSPQIRLGISAPKPDLFEDYAQAVFHQAEKLRVGSFKKLNSKALHLVGGSNYPIISDEKNKFAYFIQETQQVDIFLSYYTDARLAHLAAPSLQIVELPTNLAVRVNYGMTIINNSYSAAVILAMYILSPDGQEILAKYGFDTSLMG</sequence>
<evidence type="ECO:0000313" key="2">
    <source>
        <dbReference type="Proteomes" id="UP000603457"/>
    </source>
</evidence>
<protein>
    <submittedName>
        <fullName evidence="1">Molybdate ABC transporter substrate-binding protein</fullName>
    </submittedName>
</protein>
<comment type="caution">
    <text evidence="1">The sequence shown here is derived from an EMBL/GenBank/DDBJ whole genome shotgun (WGS) entry which is preliminary data.</text>
</comment>
<dbReference type="SUPFAM" id="SSF53850">
    <property type="entry name" value="Periplasmic binding protein-like II"/>
    <property type="match status" value="1"/>
</dbReference>
<dbReference type="PANTHER" id="PTHR30632">
    <property type="entry name" value="MOLYBDATE-BINDING PERIPLASMIC PROTEIN"/>
    <property type="match status" value="1"/>
</dbReference>
<keyword evidence="2" id="KW-1185">Reference proteome</keyword>
<dbReference type="EMBL" id="JACJTB010000003">
    <property type="protein sequence ID" value="MBD2593579.1"/>
    <property type="molecule type" value="Genomic_DNA"/>
</dbReference>
<dbReference type="Proteomes" id="UP000603457">
    <property type="component" value="Unassembled WGS sequence"/>
</dbReference>
<gene>
    <name evidence="1" type="ORF">H6G74_04445</name>
</gene>
<evidence type="ECO:0000313" key="1">
    <source>
        <dbReference type="EMBL" id="MBD2593579.1"/>
    </source>
</evidence>
<proteinExistence type="predicted"/>
<accession>A0ABR8FU67</accession>
<dbReference type="Gene3D" id="3.40.190.10">
    <property type="entry name" value="Periplasmic binding protein-like II"/>
    <property type="match status" value="2"/>
</dbReference>